<evidence type="ECO:0000256" key="1">
    <source>
        <dbReference type="ARBA" id="ARBA00007074"/>
    </source>
</evidence>
<evidence type="ECO:0000313" key="6">
    <source>
        <dbReference type="EMBL" id="NBJ24132.1"/>
    </source>
</evidence>
<keyword evidence="4" id="KW-0788">Thiol protease</keyword>
<gene>
    <name evidence="6" type="ORF">GR303_07150</name>
</gene>
<evidence type="ECO:0000313" key="7">
    <source>
        <dbReference type="Proteomes" id="UP000818323"/>
    </source>
</evidence>
<dbReference type="InterPro" id="IPR038765">
    <property type="entry name" value="Papain-like_cys_pep_sf"/>
</dbReference>
<dbReference type="Pfam" id="PF00877">
    <property type="entry name" value="NLPC_P60"/>
    <property type="match status" value="1"/>
</dbReference>
<dbReference type="InterPro" id="IPR000064">
    <property type="entry name" value="NLP_P60_dom"/>
</dbReference>
<protein>
    <submittedName>
        <fullName evidence="6">Peptidoglycan endopeptidase</fullName>
    </submittedName>
</protein>
<organism evidence="6 7">
    <name type="scientific">Microvirga arsenatis</name>
    <dbReference type="NCBI Taxonomy" id="2692265"/>
    <lineage>
        <taxon>Bacteria</taxon>
        <taxon>Pseudomonadati</taxon>
        <taxon>Pseudomonadota</taxon>
        <taxon>Alphaproteobacteria</taxon>
        <taxon>Hyphomicrobiales</taxon>
        <taxon>Methylobacteriaceae</taxon>
        <taxon>Microvirga</taxon>
    </lineage>
</organism>
<name>A0ABW9YUR0_9HYPH</name>
<feature type="domain" description="NlpC/P60" evidence="5">
    <location>
        <begin position="1"/>
        <end position="138"/>
    </location>
</feature>
<evidence type="ECO:0000256" key="2">
    <source>
        <dbReference type="ARBA" id="ARBA00022670"/>
    </source>
</evidence>
<accession>A0ABW9YUR0</accession>
<comment type="similarity">
    <text evidence="1">Belongs to the peptidase C40 family.</text>
</comment>
<dbReference type="Proteomes" id="UP000818323">
    <property type="component" value="Unassembled WGS sequence"/>
</dbReference>
<dbReference type="PROSITE" id="PS51935">
    <property type="entry name" value="NLPC_P60"/>
    <property type="match status" value="1"/>
</dbReference>
<sequence>MDRLAFYESLIGKPYRIGANGEDGSFDCYGLAQYIQRELAGVQLPDVDARPATTRQQAEALLDHPERNNWVQIEEPEDLCLVLMGNVAKRDFHLGTYVVPSTVGGVLHISKEAGVVFDDMPALKASGWNYMKFYKRVS</sequence>
<keyword evidence="3" id="KW-0378">Hydrolase</keyword>
<keyword evidence="2" id="KW-0645">Protease</keyword>
<keyword evidence="7" id="KW-1185">Reference proteome</keyword>
<evidence type="ECO:0000259" key="5">
    <source>
        <dbReference type="PROSITE" id="PS51935"/>
    </source>
</evidence>
<proteinExistence type="inferred from homology"/>
<evidence type="ECO:0000256" key="4">
    <source>
        <dbReference type="ARBA" id="ARBA00022807"/>
    </source>
</evidence>
<dbReference type="RefSeq" id="WP_161726018.1">
    <property type="nucleotide sequence ID" value="NZ_JAAAXI010000027.1"/>
</dbReference>
<dbReference type="Gene3D" id="3.90.1720.10">
    <property type="entry name" value="endopeptidase domain like (from Nostoc punctiforme)"/>
    <property type="match status" value="1"/>
</dbReference>
<reference evidence="6 7" key="1">
    <citation type="submission" date="2020-01" db="EMBL/GenBank/DDBJ databases">
        <title>Microvirga sp. nov., an arsenate reduction bacterium isolated from Tibet hotspring sediments.</title>
        <authorList>
            <person name="Yuan C.-G."/>
        </authorList>
    </citation>
    <scope>NUCLEOTIDE SEQUENCE [LARGE SCALE GENOMIC DNA]</scope>
    <source>
        <strain evidence="6 7">SYSU G3D203</strain>
    </source>
</reference>
<dbReference type="EMBL" id="JAAAXJ010000003">
    <property type="protein sequence ID" value="NBJ24132.1"/>
    <property type="molecule type" value="Genomic_DNA"/>
</dbReference>
<evidence type="ECO:0000256" key="3">
    <source>
        <dbReference type="ARBA" id="ARBA00022801"/>
    </source>
</evidence>
<dbReference type="SUPFAM" id="SSF54001">
    <property type="entry name" value="Cysteine proteinases"/>
    <property type="match status" value="1"/>
</dbReference>
<comment type="caution">
    <text evidence="6">The sequence shown here is derived from an EMBL/GenBank/DDBJ whole genome shotgun (WGS) entry which is preliminary data.</text>
</comment>